<keyword evidence="6 7" id="KW-0862">Zinc</keyword>
<keyword evidence="4 7" id="KW-0479">Metal-binding</keyword>
<dbReference type="EC" id="3.1.2.6" evidence="7"/>
<dbReference type="SUPFAM" id="SSF56281">
    <property type="entry name" value="Metallo-hydrolase/oxidoreductase"/>
    <property type="match status" value="1"/>
</dbReference>
<dbReference type="InterPro" id="IPR001279">
    <property type="entry name" value="Metallo-B-lactamas"/>
</dbReference>
<evidence type="ECO:0000256" key="6">
    <source>
        <dbReference type="ARBA" id="ARBA00022833"/>
    </source>
</evidence>
<dbReference type="RefSeq" id="WP_108388159.1">
    <property type="nucleotide sequence ID" value="NZ_QBUD01000015.1"/>
</dbReference>
<dbReference type="InterPro" id="IPR032282">
    <property type="entry name" value="HAGH_C"/>
</dbReference>
<evidence type="ECO:0000256" key="7">
    <source>
        <dbReference type="HAMAP-Rule" id="MF_01374"/>
    </source>
</evidence>
<feature type="binding site" evidence="7">
    <location>
        <position position="65"/>
    </location>
    <ligand>
        <name>Zn(2+)</name>
        <dbReference type="ChEBI" id="CHEBI:29105"/>
        <label>2</label>
    </ligand>
</feature>
<dbReference type="Proteomes" id="UP000244523">
    <property type="component" value="Unassembled WGS sequence"/>
</dbReference>
<evidence type="ECO:0000256" key="3">
    <source>
        <dbReference type="ARBA" id="ARBA00006759"/>
    </source>
</evidence>
<comment type="caution">
    <text evidence="9">The sequence shown here is derived from an EMBL/GenBank/DDBJ whole genome shotgun (WGS) entry which is preliminary data.</text>
</comment>
<dbReference type="AlphaFoldDB" id="A0A2T6K8H9"/>
<evidence type="ECO:0000313" key="10">
    <source>
        <dbReference type="Proteomes" id="UP000244523"/>
    </source>
</evidence>
<reference evidence="9 10" key="1">
    <citation type="submission" date="2018-04" db="EMBL/GenBank/DDBJ databases">
        <title>Genomic Encyclopedia of Archaeal and Bacterial Type Strains, Phase II (KMG-II): from individual species to whole genera.</title>
        <authorList>
            <person name="Goeker M."/>
        </authorList>
    </citation>
    <scope>NUCLEOTIDE SEQUENCE [LARGE SCALE GENOMIC DNA]</scope>
    <source>
        <strain evidence="9 10">DSM 29955</strain>
    </source>
</reference>
<feature type="binding site" evidence="7">
    <location>
        <position position="117"/>
    </location>
    <ligand>
        <name>Zn(2+)</name>
        <dbReference type="ChEBI" id="CHEBI:29105"/>
        <label>1</label>
    </ligand>
</feature>
<feature type="binding site" evidence="7">
    <location>
        <position position="136"/>
    </location>
    <ligand>
        <name>Zn(2+)</name>
        <dbReference type="ChEBI" id="CHEBI:29105"/>
        <label>2</label>
    </ligand>
</feature>
<dbReference type="SMART" id="SM00849">
    <property type="entry name" value="Lactamase_B"/>
    <property type="match status" value="1"/>
</dbReference>
<comment type="cofactor">
    <cofactor evidence="7">
        <name>Zn(2+)</name>
        <dbReference type="ChEBI" id="CHEBI:29105"/>
    </cofactor>
    <text evidence="7">Binds 2 Zn(2+) ions per subunit.</text>
</comment>
<evidence type="ECO:0000256" key="1">
    <source>
        <dbReference type="ARBA" id="ARBA00001623"/>
    </source>
</evidence>
<dbReference type="InterPro" id="IPR035680">
    <property type="entry name" value="Clx_II_MBL"/>
</dbReference>
<feature type="binding site" evidence="7">
    <location>
        <position position="66"/>
    </location>
    <ligand>
        <name>Zn(2+)</name>
        <dbReference type="ChEBI" id="CHEBI:29105"/>
        <label>2</label>
    </ligand>
</feature>
<dbReference type="Pfam" id="PF00753">
    <property type="entry name" value="Lactamase_B"/>
    <property type="match status" value="1"/>
</dbReference>
<sequence length="258" mass="27858">MTNENVPLELVTVPCLSDNYAFLVHNSVTGDTALIDAPEAAPIKAVLDAKGWALTDILITHHHYDHIDGVAELRDGARVIGAAADAHRLPPLDMSVNEGDIIQVCGVDTHVLDVSGHTVGHIAYYMPGPKFVFTADSLMALGCGRLFEGTPEQMWQSMQKLRALPPETMVCSGHEYTQSNARFALSIDPGNAELILRSAAIDKARSAGLATVPSILADEIRTNPFLRADDPAFKAALGLSDLSDVQMFAEIRARKDKF</sequence>
<dbReference type="CDD" id="cd07723">
    <property type="entry name" value="hydroxyacylglutathione_hydrolase_MBL-fold"/>
    <property type="match status" value="1"/>
</dbReference>
<feature type="binding site" evidence="7">
    <location>
        <position position="174"/>
    </location>
    <ligand>
        <name>Zn(2+)</name>
        <dbReference type="ChEBI" id="CHEBI:29105"/>
        <label>2</label>
    </ligand>
</feature>
<dbReference type="PANTHER" id="PTHR43705:SF1">
    <property type="entry name" value="HYDROXYACYLGLUTATHIONE HYDROLASE GLOB"/>
    <property type="match status" value="1"/>
</dbReference>
<dbReference type="GO" id="GO:0019243">
    <property type="term" value="P:methylglyoxal catabolic process to D-lactate via S-lactoyl-glutathione"/>
    <property type="evidence" value="ECO:0007669"/>
    <property type="project" value="UniProtKB-UniRule"/>
</dbReference>
<evidence type="ECO:0000256" key="2">
    <source>
        <dbReference type="ARBA" id="ARBA00004963"/>
    </source>
</evidence>
<dbReference type="InterPro" id="IPR050110">
    <property type="entry name" value="Glyoxalase_II_hydrolase"/>
</dbReference>
<keyword evidence="10" id="KW-1185">Reference proteome</keyword>
<dbReference type="Gene3D" id="3.60.15.10">
    <property type="entry name" value="Ribonuclease Z/Hydroxyacylglutathione hydrolase-like"/>
    <property type="match status" value="1"/>
</dbReference>
<dbReference type="EMBL" id="QBUD01000015">
    <property type="protein sequence ID" value="PUB11051.1"/>
    <property type="molecule type" value="Genomic_DNA"/>
</dbReference>
<proteinExistence type="inferred from homology"/>
<dbReference type="GO" id="GO:0046872">
    <property type="term" value="F:metal ion binding"/>
    <property type="evidence" value="ECO:0007669"/>
    <property type="project" value="UniProtKB-KW"/>
</dbReference>
<evidence type="ECO:0000313" key="9">
    <source>
        <dbReference type="EMBL" id="PUB11051.1"/>
    </source>
</evidence>
<dbReference type="OrthoDB" id="9802248at2"/>
<protein>
    <recommendedName>
        <fullName evidence="7">Hydroxyacylglutathione hydrolase</fullName>
        <ecNumber evidence="7">3.1.2.6</ecNumber>
    </recommendedName>
    <alternativeName>
        <fullName evidence="7">Glyoxalase II</fullName>
        <shortName evidence="7">Glx II</shortName>
    </alternativeName>
</protein>
<feature type="domain" description="Metallo-beta-lactamase" evidence="8">
    <location>
        <begin position="18"/>
        <end position="174"/>
    </location>
</feature>
<comment type="pathway">
    <text evidence="2 7">Secondary metabolite metabolism; methylglyoxal degradation; (R)-lactate from methylglyoxal: step 2/2.</text>
</comment>
<dbReference type="PIRSF" id="PIRSF005457">
    <property type="entry name" value="Glx"/>
    <property type="match status" value="1"/>
</dbReference>
<comment type="subunit">
    <text evidence="7">Monomer.</text>
</comment>
<feature type="binding site" evidence="7">
    <location>
        <position position="136"/>
    </location>
    <ligand>
        <name>Zn(2+)</name>
        <dbReference type="ChEBI" id="CHEBI:29105"/>
        <label>1</label>
    </ligand>
</feature>
<organism evidence="9 10">
    <name type="scientific">Yoonia sediminilitoris</name>
    <dbReference type="NCBI Taxonomy" id="1286148"/>
    <lineage>
        <taxon>Bacteria</taxon>
        <taxon>Pseudomonadati</taxon>
        <taxon>Pseudomonadota</taxon>
        <taxon>Alphaproteobacteria</taxon>
        <taxon>Rhodobacterales</taxon>
        <taxon>Paracoccaceae</taxon>
        <taxon>Yoonia</taxon>
    </lineage>
</organism>
<dbReference type="GO" id="GO:0004416">
    <property type="term" value="F:hydroxyacylglutathione hydrolase activity"/>
    <property type="evidence" value="ECO:0007669"/>
    <property type="project" value="UniProtKB-UniRule"/>
</dbReference>
<evidence type="ECO:0000256" key="4">
    <source>
        <dbReference type="ARBA" id="ARBA00022723"/>
    </source>
</evidence>
<dbReference type="InterPro" id="IPR036866">
    <property type="entry name" value="RibonucZ/Hydroxyglut_hydro"/>
</dbReference>
<comment type="similarity">
    <text evidence="3 7">Belongs to the metallo-beta-lactamase superfamily. Glyoxalase II family.</text>
</comment>
<dbReference type="InterPro" id="IPR017782">
    <property type="entry name" value="Hydroxyacylglutathione_Hdrlase"/>
</dbReference>
<comment type="function">
    <text evidence="7">Thiolesterase that catalyzes the hydrolysis of S-D-lactoyl-glutathione to form glutathione and D-lactic acid.</text>
</comment>
<evidence type="ECO:0000259" key="8">
    <source>
        <dbReference type="SMART" id="SM00849"/>
    </source>
</evidence>
<dbReference type="NCBIfam" id="TIGR03413">
    <property type="entry name" value="GSH_gloB"/>
    <property type="match status" value="1"/>
</dbReference>
<comment type="catalytic activity">
    <reaction evidence="1 7">
        <text>an S-(2-hydroxyacyl)glutathione + H2O = a 2-hydroxy carboxylate + glutathione + H(+)</text>
        <dbReference type="Rhea" id="RHEA:21864"/>
        <dbReference type="ChEBI" id="CHEBI:15377"/>
        <dbReference type="ChEBI" id="CHEBI:15378"/>
        <dbReference type="ChEBI" id="CHEBI:57925"/>
        <dbReference type="ChEBI" id="CHEBI:58896"/>
        <dbReference type="ChEBI" id="CHEBI:71261"/>
        <dbReference type="EC" id="3.1.2.6"/>
    </reaction>
</comment>
<name>A0A2T6K8H9_9RHOB</name>
<feature type="binding site" evidence="7">
    <location>
        <position position="61"/>
    </location>
    <ligand>
        <name>Zn(2+)</name>
        <dbReference type="ChEBI" id="CHEBI:29105"/>
        <label>1</label>
    </ligand>
</feature>
<evidence type="ECO:0000256" key="5">
    <source>
        <dbReference type="ARBA" id="ARBA00022801"/>
    </source>
</evidence>
<feature type="binding site" evidence="7">
    <location>
        <position position="63"/>
    </location>
    <ligand>
        <name>Zn(2+)</name>
        <dbReference type="ChEBI" id="CHEBI:29105"/>
        <label>1</label>
    </ligand>
</feature>
<dbReference type="Pfam" id="PF16123">
    <property type="entry name" value="HAGH_C"/>
    <property type="match status" value="1"/>
</dbReference>
<keyword evidence="5 7" id="KW-0378">Hydrolase</keyword>
<accession>A0A2T6K8H9</accession>
<dbReference type="HAMAP" id="MF_01374">
    <property type="entry name" value="Glyoxalase_2"/>
    <property type="match status" value="1"/>
</dbReference>
<gene>
    <name evidence="7" type="primary">gloB</name>
    <name evidence="9" type="ORF">C8N45_11535</name>
</gene>
<dbReference type="PANTHER" id="PTHR43705">
    <property type="entry name" value="HYDROXYACYLGLUTATHIONE HYDROLASE"/>
    <property type="match status" value="1"/>
</dbReference>
<dbReference type="UniPathway" id="UPA00619">
    <property type="reaction ID" value="UER00676"/>
</dbReference>